<evidence type="ECO:0000313" key="2">
    <source>
        <dbReference type="Proteomes" id="UP000019246"/>
    </source>
</evidence>
<comment type="caution">
    <text evidence="1">The sequence shown here is derived from an EMBL/GenBank/DDBJ whole genome shotgun (WGS) entry which is preliminary data.</text>
</comment>
<proteinExistence type="predicted"/>
<accession>W7B4F4</accession>
<name>W7B4F4_9LIST</name>
<gene>
    <name evidence="1" type="ORF">MAQA_11411</name>
</gene>
<dbReference type="STRING" id="1265818.MAQA_11411"/>
<keyword evidence="2" id="KW-1185">Reference proteome</keyword>
<dbReference type="AlphaFoldDB" id="W7B4F4"/>
<reference evidence="1 2" key="1">
    <citation type="journal article" date="2014" name="Int. J. Syst. Evol. Microbiol.">
        <title>Listeria floridensis sp. nov., Listeria aquatica sp. nov., Listeria cornellensis sp. nov., Listeria riparia sp. nov. and Listeria grandensis sp. nov., from agricultural and natural environments.</title>
        <authorList>
            <person name="den Bakker H.C."/>
            <person name="Warchocki S."/>
            <person name="Wright E.M."/>
            <person name="Allred A.F."/>
            <person name="Ahlstrom C."/>
            <person name="Manuel C.S."/>
            <person name="Stasiewicz M.J."/>
            <person name="Burrell A."/>
            <person name="Roof S."/>
            <person name="Strawn L."/>
            <person name="Fortes E.D."/>
            <person name="Nightingale K.K."/>
            <person name="Kephart D."/>
            <person name="Wiedmann M."/>
        </authorList>
    </citation>
    <scope>NUCLEOTIDE SEQUENCE [LARGE SCALE GENOMIC DNA]</scope>
    <source>
        <strain evidence="1 2">FSL S10-1188</strain>
    </source>
</reference>
<protein>
    <submittedName>
        <fullName evidence="1">Uncharacterized protein</fullName>
    </submittedName>
</protein>
<organism evidence="1 2">
    <name type="scientific">Listeria aquatica FSL S10-1188</name>
    <dbReference type="NCBI Taxonomy" id="1265818"/>
    <lineage>
        <taxon>Bacteria</taxon>
        <taxon>Bacillati</taxon>
        <taxon>Bacillota</taxon>
        <taxon>Bacilli</taxon>
        <taxon>Bacillales</taxon>
        <taxon>Listeriaceae</taxon>
        <taxon>Listeria</taxon>
    </lineage>
</organism>
<dbReference type="Proteomes" id="UP000019246">
    <property type="component" value="Unassembled WGS sequence"/>
</dbReference>
<sequence>MPTIFEPNNLSYLGNSVFERGAHAFSRGLAKRSTEYPPAYTAGSKDGAPNGTIGVSFCLLTNNL</sequence>
<dbReference type="PATRIC" id="fig|1265818.5.peg.2292"/>
<evidence type="ECO:0000313" key="1">
    <source>
        <dbReference type="EMBL" id="EUJ17626.1"/>
    </source>
</evidence>
<dbReference type="EMBL" id="AOCG01000012">
    <property type="protein sequence ID" value="EUJ17626.1"/>
    <property type="molecule type" value="Genomic_DNA"/>
</dbReference>